<protein>
    <submittedName>
        <fullName evidence="1">Uncharacterized protein</fullName>
    </submittedName>
</protein>
<reference evidence="1 2" key="2">
    <citation type="journal article" date="2022" name="Mol. Ecol. Resour.">
        <title>The genomes of chicory, endive, great burdock and yacon provide insights into Asteraceae paleo-polyploidization history and plant inulin production.</title>
        <authorList>
            <person name="Fan W."/>
            <person name="Wang S."/>
            <person name="Wang H."/>
            <person name="Wang A."/>
            <person name="Jiang F."/>
            <person name="Liu H."/>
            <person name="Zhao H."/>
            <person name="Xu D."/>
            <person name="Zhang Y."/>
        </authorList>
    </citation>
    <scope>NUCLEOTIDE SEQUENCE [LARGE SCALE GENOMIC DNA]</scope>
    <source>
        <strain evidence="2">cv. Niubang</strain>
    </source>
</reference>
<proteinExistence type="predicted"/>
<sequence>MASGSTFNSDETAPFFSFLAPPQTRLTTTTQFVSFNLIVWLHDSSSVITGHVKDKTGVHEIVILIKKKRRFEESFVRIPLRSEKPTSIGYYVR</sequence>
<comment type="caution">
    <text evidence="1">The sequence shown here is derived from an EMBL/GenBank/DDBJ whole genome shotgun (WGS) entry which is preliminary data.</text>
</comment>
<organism evidence="1 2">
    <name type="scientific">Arctium lappa</name>
    <name type="common">Greater burdock</name>
    <name type="synonym">Lappa major</name>
    <dbReference type="NCBI Taxonomy" id="4217"/>
    <lineage>
        <taxon>Eukaryota</taxon>
        <taxon>Viridiplantae</taxon>
        <taxon>Streptophyta</taxon>
        <taxon>Embryophyta</taxon>
        <taxon>Tracheophyta</taxon>
        <taxon>Spermatophyta</taxon>
        <taxon>Magnoliopsida</taxon>
        <taxon>eudicotyledons</taxon>
        <taxon>Gunneridae</taxon>
        <taxon>Pentapetalae</taxon>
        <taxon>asterids</taxon>
        <taxon>campanulids</taxon>
        <taxon>Asterales</taxon>
        <taxon>Asteraceae</taxon>
        <taxon>Carduoideae</taxon>
        <taxon>Cardueae</taxon>
        <taxon>Arctiinae</taxon>
        <taxon>Arctium</taxon>
    </lineage>
</organism>
<accession>A0ACB9C077</accession>
<gene>
    <name evidence="1" type="ORF">L6452_16266</name>
</gene>
<evidence type="ECO:0000313" key="2">
    <source>
        <dbReference type="Proteomes" id="UP001055879"/>
    </source>
</evidence>
<evidence type="ECO:0000313" key="1">
    <source>
        <dbReference type="EMBL" id="KAI3727648.1"/>
    </source>
</evidence>
<reference evidence="2" key="1">
    <citation type="journal article" date="2022" name="Mol. Ecol. Resour.">
        <title>The genomes of chicory, endive, great burdock and yacon provide insights into Asteraceae palaeo-polyploidization history and plant inulin production.</title>
        <authorList>
            <person name="Fan W."/>
            <person name="Wang S."/>
            <person name="Wang H."/>
            <person name="Wang A."/>
            <person name="Jiang F."/>
            <person name="Liu H."/>
            <person name="Zhao H."/>
            <person name="Xu D."/>
            <person name="Zhang Y."/>
        </authorList>
    </citation>
    <scope>NUCLEOTIDE SEQUENCE [LARGE SCALE GENOMIC DNA]</scope>
    <source>
        <strain evidence="2">cv. Niubang</strain>
    </source>
</reference>
<dbReference type="Proteomes" id="UP001055879">
    <property type="component" value="Linkage Group LG05"/>
</dbReference>
<keyword evidence="2" id="KW-1185">Reference proteome</keyword>
<dbReference type="EMBL" id="CM042051">
    <property type="protein sequence ID" value="KAI3727648.1"/>
    <property type="molecule type" value="Genomic_DNA"/>
</dbReference>
<name>A0ACB9C077_ARCLA</name>